<dbReference type="OrthoDB" id="8912228at2"/>
<evidence type="ECO:0000313" key="1">
    <source>
        <dbReference type="EMBL" id="SDH84144.1"/>
    </source>
</evidence>
<dbReference type="InterPro" id="IPR001544">
    <property type="entry name" value="Aminotrans_IV"/>
</dbReference>
<dbReference type="RefSeq" id="WP_072736622.1">
    <property type="nucleotide sequence ID" value="NZ_CP048813.1"/>
</dbReference>
<dbReference type="NCBIfam" id="NF006734">
    <property type="entry name" value="PRK09266.1"/>
    <property type="match status" value="1"/>
</dbReference>
<dbReference type="AlphaFoldDB" id="A0A1G8FPX0"/>
<keyword evidence="1" id="KW-0032">Aminotransferase</keyword>
<protein>
    <submittedName>
        <fullName evidence="1">Branched-chain amino acid aminotransferase/4-amino-4-deoxychorismate lyase</fullName>
    </submittedName>
</protein>
<accession>A0A1G8FPX0</accession>
<evidence type="ECO:0000313" key="2">
    <source>
        <dbReference type="Proteomes" id="UP000183263"/>
    </source>
</evidence>
<dbReference type="GO" id="GO:0016829">
    <property type="term" value="F:lyase activity"/>
    <property type="evidence" value="ECO:0007669"/>
    <property type="project" value="UniProtKB-KW"/>
</dbReference>
<dbReference type="GO" id="GO:0008483">
    <property type="term" value="F:transaminase activity"/>
    <property type="evidence" value="ECO:0007669"/>
    <property type="project" value="UniProtKB-KW"/>
</dbReference>
<dbReference type="Gene3D" id="3.20.10.10">
    <property type="entry name" value="D-amino Acid Aminotransferase, subunit A, domain 2"/>
    <property type="match status" value="1"/>
</dbReference>
<dbReference type="EMBL" id="FNDN01000003">
    <property type="protein sequence ID" value="SDH84144.1"/>
    <property type="molecule type" value="Genomic_DNA"/>
</dbReference>
<dbReference type="InterPro" id="IPR036038">
    <property type="entry name" value="Aminotransferase-like"/>
</dbReference>
<reference evidence="1 2" key="1">
    <citation type="submission" date="2016-10" db="EMBL/GenBank/DDBJ databases">
        <authorList>
            <person name="de Groot N.N."/>
        </authorList>
    </citation>
    <scope>NUCLEOTIDE SEQUENCE [LARGE SCALE GENOMIC DNA]</scope>
    <source>
        <strain evidence="1 2">DSM 44892</strain>
    </source>
</reference>
<name>A0A1G8FPX0_9NOCA</name>
<proteinExistence type="predicted"/>
<gene>
    <name evidence="1" type="ORF">SAMN05444695_103353</name>
</gene>
<keyword evidence="1" id="KW-0456">Lyase</keyword>
<dbReference type="InterPro" id="IPR043132">
    <property type="entry name" value="BCAT-like_C"/>
</dbReference>
<dbReference type="SUPFAM" id="SSF56752">
    <property type="entry name" value="D-aminoacid aminotransferase-like PLP-dependent enzymes"/>
    <property type="match status" value="1"/>
</dbReference>
<keyword evidence="2" id="KW-1185">Reference proteome</keyword>
<keyword evidence="1" id="KW-0808">Transferase</keyword>
<dbReference type="Pfam" id="PF01063">
    <property type="entry name" value="Aminotran_4"/>
    <property type="match status" value="1"/>
</dbReference>
<sequence>MSAANIVTGATDSLLDSVLTDGRPTDLDTLGVVAFGGFAHFTAMQVRDGAVRGLDLHVDRVVDASRRLFGAELAPERVRSDLRAALASAPPDLSLTMTVFDSHREFTNEPVEPLLRTMVRTGPPSSGPEGPLALGIFEHERFMPEIKQVGEGAKTYFMRRARDEGFDDAAFVDREGRVSEASIWNLAFWDGEAVVWPRAEILTGTRMGILQRRLESVGIEQRTETVRVQELSTYQGAAVINSWTAGIEVRQIGETPFAGSSALVKVLRDAYENEPPVQP</sequence>
<dbReference type="Proteomes" id="UP000183263">
    <property type="component" value="Unassembled WGS sequence"/>
</dbReference>
<organism evidence="1 2">
    <name type="scientific">Rhodococcus triatomae</name>
    <dbReference type="NCBI Taxonomy" id="300028"/>
    <lineage>
        <taxon>Bacteria</taxon>
        <taxon>Bacillati</taxon>
        <taxon>Actinomycetota</taxon>
        <taxon>Actinomycetes</taxon>
        <taxon>Mycobacteriales</taxon>
        <taxon>Nocardiaceae</taxon>
        <taxon>Rhodococcus</taxon>
    </lineage>
</organism>